<evidence type="ECO:0000259" key="3">
    <source>
        <dbReference type="Pfam" id="PF13349"/>
    </source>
</evidence>
<evidence type="ECO:0000313" key="5">
    <source>
        <dbReference type="Proteomes" id="UP001596105"/>
    </source>
</evidence>
<dbReference type="Pfam" id="PF13349">
    <property type="entry name" value="DUF4097"/>
    <property type="match status" value="1"/>
</dbReference>
<dbReference type="Proteomes" id="UP001596105">
    <property type="component" value="Unassembled WGS sequence"/>
</dbReference>
<protein>
    <submittedName>
        <fullName evidence="4">DUF4097 domain-containing protein</fullName>
    </submittedName>
</protein>
<evidence type="ECO:0000256" key="2">
    <source>
        <dbReference type="SAM" id="SignalP"/>
    </source>
</evidence>
<name>A0ABW0M0A7_9BACL</name>
<feature type="compositionally biased region" description="Basic and acidic residues" evidence="1">
    <location>
        <begin position="263"/>
        <end position="277"/>
    </location>
</feature>
<dbReference type="EMBL" id="JBHSMH010000055">
    <property type="protein sequence ID" value="MFC5470303.1"/>
    <property type="molecule type" value="Genomic_DNA"/>
</dbReference>
<keyword evidence="5" id="KW-1185">Reference proteome</keyword>
<feature type="chain" id="PRO_5046478330" evidence="2">
    <location>
        <begin position="21"/>
        <end position="287"/>
    </location>
</feature>
<gene>
    <name evidence="4" type="ORF">ACFPPD_16475</name>
</gene>
<keyword evidence="2" id="KW-0732">Signal</keyword>
<feature type="signal peptide" evidence="2">
    <location>
        <begin position="1"/>
        <end position="20"/>
    </location>
</feature>
<dbReference type="PANTHER" id="PTHR34094:SF1">
    <property type="entry name" value="PROTEIN FAM185A"/>
    <property type="match status" value="1"/>
</dbReference>
<reference evidence="5" key="1">
    <citation type="journal article" date="2019" name="Int. J. Syst. Evol. Microbiol.">
        <title>The Global Catalogue of Microorganisms (GCM) 10K type strain sequencing project: providing services to taxonomists for standard genome sequencing and annotation.</title>
        <authorList>
            <consortium name="The Broad Institute Genomics Platform"/>
            <consortium name="The Broad Institute Genome Sequencing Center for Infectious Disease"/>
            <person name="Wu L."/>
            <person name="Ma J."/>
        </authorList>
    </citation>
    <scope>NUCLEOTIDE SEQUENCE [LARGE SCALE GENOMIC DNA]</scope>
    <source>
        <strain evidence="5">CCUG 57113</strain>
    </source>
</reference>
<dbReference type="InterPro" id="IPR025164">
    <property type="entry name" value="Toastrack_DUF4097"/>
</dbReference>
<feature type="region of interest" description="Disordered" evidence="1">
    <location>
        <begin position="257"/>
        <end position="287"/>
    </location>
</feature>
<comment type="caution">
    <text evidence="4">The sequence shown here is derived from an EMBL/GenBank/DDBJ whole genome shotgun (WGS) entry which is preliminary data.</text>
</comment>
<proteinExistence type="predicted"/>
<organism evidence="4 5">
    <name type="scientific">Cohnella suwonensis</name>
    <dbReference type="NCBI Taxonomy" id="696072"/>
    <lineage>
        <taxon>Bacteria</taxon>
        <taxon>Bacillati</taxon>
        <taxon>Bacillota</taxon>
        <taxon>Bacilli</taxon>
        <taxon>Bacillales</taxon>
        <taxon>Paenibacillaceae</taxon>
        <taxon>Cohnella</taxon>
    </lineage>
</organism>
<dbReference type="PANTHER" id="PTHR34094">
    <property type="match status" value="1"/>
</dbReference>
<evidence type="ECO:0000256" key="1">
    <source>
        <dbReference type="SAM" id="MobiDB-lite"/>
    </source>
</evidence>
<sequence>MKKFWYFTAFCLIVIGAAGALTYDWKSSGGDLAEFEKEWTFSSSDLRKLEISSDYDVSVKFVKSEDGRNTITLNGKGTEKMVENTKSTEIADKSLKLDLTRMPKKYINFFDFGFRNAKEELVVALSDDALLDSLRIKLDSGNITVDDASLVRLAEANLSADSGNVYVNRFKGERLSVDVDSGNITGDEVSANMTASADSGNIKFEHAAGIARLSVDSGNIKLYKLDTASADLSVDSGNVFVEVPAAFTGSYDLRADSGSVRSPDSKNETTDYVKVRTDSGNIRVEQR</sequence>
<dbReference type="RefSeq" id="WP_209749926.1">
    <property type="nucleotide sequence ID" value="NZ_JBHSMH010000055.1"/>
</dbReference>
<accession>A0ABW0M0A7</accession>
<evidence type="ECO:0000313" key="4">
    <source>
        <dbReference type="EMBL" id="MFC5470303.1"/>
    </source>
</evidence>
<feature type="domain" description="DUF4097" evidence="3">
    <location>
        <begin position="47"/>
        <end position="284"/>
    </location>
</feature>